<protein>
    <submittedName>
        <fullName evidence="1">Glycosyltransferase family 1 protein</fullName>
    </submittedName>
</protein>
<dbReference type="Proteomes" id="UP000286594">
    <property type="component" value="Unassembled WGS sequence"/>
</dbReference>
<dbReference type="OrthoDB" id="7560678at2"/>
<name>A0A443L527_9RHOB</name>
<reference evidence="1 2" key="1">
    <citation type="submission" date="2019-01" db="EMBL/GenBank/DDBJ databases">
        <title>Sinorhodobacter populi sp. nov. isolated from the symptomatic bark tissue of Populus euramericana canker.</title>
        <authorList>
            <person name="Xu G."/>
        </authorList>
    </citation>
    <scope>NUCLEOTIDE SEQUENCE [LARGE SCALE GENOMIC DNA]</scope>
    <source>
        <strain evidence="1 2">CCTCC AB2012026</strain>
    </source>
</reference>
<dbReference type="AlphaFoldDB" id="A0A443L527"/>
<sequence length="387" mass="42366">MPSAVQFDWGRLRMIRDGLDNAITQRRRLWFIGQLPPPVNGQNVFNGHMAERFASYTDLHVLPLGADVGAKLWRAVVNPLRLLLRLRRDDLVYGSLPGQLGAWLFLPTVLVLRLRRHVFYLHHHSFRAVAIGPLRAIALIERLGGAWLRHIMLCERMRDGFAALYAKGRSDHIRVMPNAALYSAVERGEIAPRAGEVRFGHMSVMTEEKGVPYLLDLWAALLAQGCEGRLILAGPIPDPGLRARVEAAVAAHAGRIEWRGPLSGAPKQQFFDEIDLFVLPTKLIDEADPLVLLEAYARGVAVLAPDRGCIRGRLISEDWLMSMAPAGDVALLAGKLAQVVAERQSLPSAVQAHSERLNLAAHAAGAALFAELGAGPETVAGILGTPR</sequence>
<keyword evidence="2" id="KW-1185">Reference proteome</keyword>
<dbReference type="SUPFAM" id="SSF53756">
    <property type="entry name" value="UDP-Glycosyltransferase/glycogen phosphorylase"/>
    <property type="match status" value="1"/>
</dbReference>
<accession>A0A443L527</accession>
<organism evidence="1 2">
    <name type="scientific">Paenirhodobacter ferrireducens</name>
    <dbReference type="NCBI Taxonomy" id="1215032"/>
    <lineage>
        <taxon>Bacteria</taxon>
        <taxon>Pseudomonadati</taxon>
        <taxon>Pseudomonadota</taxon>
        <taxon>Alphaproteobacteria</taxon>
        <taxon>Rhodobacterales</taxon>
        <taxon>Rhodobacter group</taxon>
        <taxon>Paenirhodobacter</taxon>
    </lineage>
</organism>
<dbReference type="GO" id="GO:0016757">
    <property type="term" value="F:glycosyltransferase activity"/>
    <property type="evidence" value="ECO:0007669"/>
    <property type="project" value="TreeGrafter"/>
</dbReference>
<evidence type="ECO:0000313" key="2">
    <source>
        <dbReference type="Proteomes" id="UP000286594"/>
    </source>
</evidence>
<dbReference type="PANTHER" id="PTHR12526">
    <property type="entry name" value="GLYCOSYLTRANSFERASE"/>
    <property type="match status" value="1"/>
</dbReference>
<dbReference type="CDD" id="cd03801">
    <property type="entry name" value="GT4_PimA-like"/>
    <property type="match status" value="1"/>
</dbReference>
<dbReference type="PANTHER" id="PTHR12526:SF638">
    <property type="entry name" value="SPORE COAT PROTEIN SA"/>
    <property type="match status" value="1"/>
</dbReference>
<dbReference type="Gene3D" id="3.40.50.2000">
    <property type="entry name" value="Glycogen Phosphorylase B"/>
    <property type="match status" value="2"/>
</dbReference>
<evidence type="ECO:0000313" key="1">
    <source>
        <dbReference type="EMBL" id="RWR44280.1"/>
    </source>
</evidence>
<proteinExistence type="predicted"/>
<dbReference type="EMBL" id="SAVB01000033">
    <property type="protein sequence ID" value="RWR44280.1"/>
    <property type="molecule type" value="Genomic_DNA"/>
</dbReference>
<dbReference type="Pfam" id="PF13692">
    <property type="entry name" value="Glyco_trans_1_4"/>
    <property type="match status" value="1"/>
</dbReference>
<keyword evidence="1" id="KW-0808">Transferase</keyword>
<comment type="caution">
    <text evidence="1">The sequence shown here is derived from an EMBL/GenBank/DDBJ whole genome shotgun (WGS) entry which is preliminary data.</text>
</comment>
<gene>
    <name evidence="1" type="ORF">EOW65_19120</name>
</gene>